<feature type="transmembrane region" description="Helical" evidence="1">
    <location>
        <begin position="21"/>
        <end position="36"/>
    </location>
</feature>
<name>A0A2N5Z967_MUIH1</name>
<organism evidence="2 3">
    <name type="scientific">Muiribacterium halophilum</name>
    <dbReference type="NCBI Taxonomy" id="2053465"/>
    <lineage>
        <taxon>Bacteria</taxon>
        <taxon>Candidatus Muiribacteriota</taxon>
        <taxon>Candidatus Muiribacteriia</taxon>
        <taxon>Candidatus Muiribacteriales</taxon>
        <taxon>Candidatus Muiribacteriaceae</taxon>
        <taxon>Candidatus Muiribacterium</taxon>
    </lineage>
</organism>
<accession>A0A2N5Z967</accession>
<keyword evidence="1" id="KW-0812">Transmembrane</keyword>
<evidence type="ECO:0000313" key="3">
    <source>
        <dbReference type="Proteomes" id="UP000234857"/>
    </source>
</evidence>
<comment type="caution">
    <text evidence="2">The sequence shown here is derived from an EMBL/GenBank/DDBJ whole genome shotgun (WGS) entry which is preliminary data.</text>
</comment>
<keyword evidence="1" id="KW-1133">Transmembrane helix</keyword>
<dbReference type="Proteomes" id="UP000234857">
    <property type="component" value="Unassembled WGS sequence"/>
</dbReference>
<gene>
    <name evidence="2" type="ORF">C0601_13645</name>
</gene>
<keyword evidence="1" id="KW-0472">Membrane</keyword>
<protein>
    <submittedName>
        <fullName evidence="2">Uncharacterized protein</fullName>
    </submittedName>
</protein>
<dbReference type="EMBL" id="PKTG01000146">
    <property type="protein sequence ID" value="PLX15169.1"/>
    <property type="molecule type" value="Genomic_DNA"/>
</dbReference>
<evidence type="ECO:0000313" key="2">
    <source>
        <dbReference type="EMBL" id="PLX15169.1"/>
    </source>
</evidence>
<proteinExistence type="predicted"/>
<dbReference type="AlphaFoldDB" id="A0A2N5Z967"/>
<evidence type="ECO:0000256" key="1">
    <source>
        <dbReference type="SAM" id="Phobius"/>
    </source>
</evidence>
<sequence>MKKKISEITFVKTLVRLSRTALPYILIIYLAFLFFSDDSIPPIDKNPMTNIKDAVVHAYDPDTGNESVKMYGEKLLRDAISNAITIYDCTA</sequence>
<reference evidence="2 3" key="1">
    <citation type="submission" date="2017-11" db="EMBL/GenBank/DDBJ databases">
        <title>Genome-resolved metagenomics identifies genetic mobility, metabolic interactions, and unexpected diversity in perchlorate-reducing communities.</title>
        <authorList>
            <person name="Barnum T.P."/>
            <person name="Figueroa I.A."/>
            <person name="Carlstrom C.I."/>
            <person name="Lucas L.N."/>
            <person name="Engelbrektson A.L."/>
            <person name="Coates J.D."/>
        </authorList>
    </citation>
    <scope>NUCLEOTIDE SEQUENCE [LARGE SCALE GENOMIC DNA]</scope>
    <source>
        <strain evidence="2">BM706</strain>
    </source>
</reference>